<feature type="signal peptide" evidence="1">
    <location>
        <begin position="1"/>
        <end position="18"/>
    </location>
</feature>
<reference evidence="2 3" key="3">
    <citation type="submission" date="2020-02" db="EMBL/GenBank/DDBJ databases">
        <title>Flavobacterium profundi sp. nov., isolated from a deep-sea seamount.</title>
        <authorList>
            <person name="Zhang D.-C."/>
        </authorList>
    </citation>
    <scope>NUCLEOTIDE SEQUENCE [LARGE SCALE GENOMIC DNA]</scope>
    <source>
        <strain evidence="2 3">EC11</strain>
    </source>
</reference>
<dbReference type="SUPFAM" id="SSF82185">
    <property type="entry name" value="Histone H3 K4-specific methyltransferase SET7/9 N-terminal domain"/>
    <property type="match status" value="2"/>
</dbReference>
<keyword evidence="3" id="KW-1185">Reference proteome</keyword>
<feature type="chain" id="PRO_5045853586" description="MORN repeat protein" evidence="1">
    <location>
        <begin position="19"/>
        <end position="247"/>
    </location>
</feature>
<dbReference type="Proteomes" id="UP000817854">
    <property type="component" value="Unassembled WGS sequence"/>
</dbReference>
<evidence type="ECO:0008006" key="4">
    <source>
        <dbReference type="Google" id="ProtNLM"/>
    </source>
</evidence>
<dbReference type="RefSeq" id="WP_140964538.1">
    <property type="nucleotide sequence ID" value="NZ_VEVQ02000021.1"/>
</dbReference>
<evidence type="ECO:0000313" key="3">
    <source>
        <dbReference type="Proteomes" id="UP000817854"/>
    </source>
</evidence>
<comment type="caution">
    <text evidence="2">The sequence shown here is derived from an EMBL/GenBank/DDBJ whole genome shotgun (WGS) entry which is preliminary data.</text>
</comment>
<evidence type="ECO:0000313" key="2">
    <source>
        <dbReference type="EMBL" id="NHN28032.1"/>
    </source>
</evidence>
<reference evidence="2 3" key="2">
    <citation type="submission" date="2019-05" db="EMBL/GenBank/DDBJ databases">
        <authorList>
            <person name="Lianzixin W."/>
        </authorList>
    </citation>
    <scope>NUCLEOTIDE SEQUENCE [LARGE SCALE GENOMIC DNA]</scope>
    <source>
        <strain evidence="2 3">EC11</strain>
    </source>
</reference>
<reference evidence="3" key="1">
    <citation type="submission" date="2019-05" db="EMBL/GenBank/DDBJ databases">
        <title>Flavobacterium profundi sp. nov., isolated from a deep-sea seamount.</title>
        <authorList>
            <person name="Zhang D.-C."/>
        </authorList>
    </citation>
    <scope>NUCLEOTIDE SEQUENCE [LARGE SCALE GENOMIC DNA]</scope>
    <source>
        <strain evidence="3">EC11</strain>
    </source>
</reference>
<name>A0ABX0IZA9_9FLAO</name>
<organism evidence="2 3">
    <name type="scientific">Flavobacterium jejuense</name>
    <dbReference type="NCBI Taxonomy" id="1544455"/>
    <lineage>
        <taxon>Bacteria</taxon>
        <taxon>Pseudomonadati</taxon>
        <taxon>Bacteroidota</taxon>
        <taxon>Flavobacteriia</taxon>
        <taxon>Flavobacteriales</taxon>
        <taxon>Flavobacteriaceae</taxon>
        <taxon>Flavobacterium</taxon>
    </lineage>
</organism>
<sequence length="247" mass="27843">MKKALLFISLLITSLSFSQIDYGKQVKKKDVDKGLISFVNTTDDKGNVSIGFRMDDLPVGPQLNIDAAGIRTYSNYNKDHDMDGTTIIMNSNTGEITLYTYRNNIMDGPAFKMANGKVAWTKQFKKGIEDPNGYTVNHDFDYYTKRPESVLEGFGIDQYKGSIALGYFAYNRKAFPIIQVWDAGGSYYGQCIQGERKEFGVYFFPNKSIYVGAWHKNNQEGLGFKLDANGTVTEKGYYDNAELKMSL</sequence>
<accession>A0ABX0IZA9</accession>
<proteinExistence type="predicted"/>
<evidence type="ECO:0000256" key="1">
    <source>
        <dbReference type="SAM" id="SignalP"/>
    </source>
</evidence>
<protein>
    <recommendedName>
        <fullName evidence="4">MORN repeat protein</fullName>
    </recommendedName>
</protein>
<keyword evidence="1" id="KW-0732">Signal</keyword>
<gene>
    <name evidence="2" type="ORF">FIA58_020330</name>
</gene>
<dbReference type="EMBL" id="VEVQ02000021">
    <property type="protein sequence ID" value="NHN28032.1"/>
    <property type="molecule type" value="Genomic_DNA"/>
</dbReference>